<keyword evidence="5" id="KW-0413">Isomerase</keyword>
<reference evidence="8" key="1">
    <citation type="submission" date="2021-10" db="EMBL/GenBank/DDBJ databases">
        <title>The diversity and Nitrogen Metabolism of Culturable Nitrate-Utilizing Bacteria Within the Oxygen Minimum Zone of the Changjiang (Yangtze River)Estuary.</title>
        <authorList>
            <person name="Zhang D."/>
            <person name="Zheng J."/>
            <person name="Liu S."/>
            <person name="He W."/>
        </authorList>
    </citation>
    <scope>NUCLEOTIDE SEQUENCE</scope>
    <source>
        <strain evidence="8">FXH-223</strain>
    </source>
</reference>
<evidence type="ECO:0000313" key="8">
    <source>
        <dbReference type="EMBL" id="MCC4307637.1"/>
    </source>
</evidence>
<dbReference type="PANTHER" id="PTHR43771">
    <property type="entry name" value="PHOSPHOMANNOMUTASE"/>
    <property type="match status" value="1"/>
</dbReference>
<feature type="domain" description="Alpha-D-phosphohexomutase alpha/beta/alpha" evidence="7">
    <location>
        <begin position="521"/>
        <end position="619"/>
    </location>
</feature>
<dbReference type="RefSeq" id="WP_228232963.1">
    <property type="nucleotide sequence ID" value="NZ_JAJGNA010000002.1"/>
</dbReference>
<dbReference type="SUPFAM" id="SSF53738">
    <property type="entry name" value="Phosphoglucomutase, first 3 domains"/>
    <property type="match status" value="2"/>
</dbReference>
<dbReference type="GO" id="GO:0016868">
    <property type="term" value="F:intramolecular phosphotransferase activity"/>
    <property type="evidence" value="ECO:0007669"/>
    <property type="project" value="InterPro"/>
</dbReference>
<evidence type="ECO:0000256" key="3">
    <source>
        <dbReference type="ARBA" id="ARBA00022723"/>
    </source>
</evidence>
<evidence type="ECO:0000313" key="9">
    <source>
        <dbReference type="Proteomes" id="UP001108027"/>
    </source>
</evidence>
<evidence type="ECO:0000256" key="1">
    <source>
        <dbReference type="ARBA" id="ARBA00001946"/>
    </source>
</evidence>
<feature type="region of interest" description="Disordered" evidence="6">
    <location>
        <begin position="245"/>
        <end position="300"/>
    </location>
</feature>
<dbReference type="PANTHER" id="PTHR43771:SF2">
    <property type="entry name" value="PHOSPHOMANNOMUTASE_PHOSPHOGLUCOMUTASE"/>
    <property type="match status" value="1"/>
</dbReference>
<feature type="compositionally biased region" description="Low complexity" evidence="6">
    <location>
        <begin position="251"/>
        <end position="261"/>
    </location>
</feature>
<dbReference type="EMBL" id="JAJGNA010000002">
    <property type="protein sequence ID" value="MCC4307637.1"/>
    <property type="molecule type" value="Genomic_DNA"/>
</dbReference>
<evidence type="ECO:0000256" key="6">
    <source>
        <dbReference type="SAM" id="MobiDB-lite"/>
    </source>
</evidence>
<name>A0A9Q3YLC1_9GAMM</name>
<organism evidence="8 9">
    <name type="scientific">Alloalcanivorax marinus</name>
    <dbReference type="NCBI Taxonomy" id="1177169"/>
    <lineage>
        <taxon>Bacteria</taxon>
        <taxon>Pseudomonadati</taxon>
        <taxon>Pseudomonadota</taxon>
        <taxon>Gammaproteobacteria</taxon>
        <taxon>Oceanospirillales</taxon>
        <taxon>Alcanivoracaceae</taxon>
        <taxon>Alloalcanivorax</taxon>
    </lineage>
</organism>
<evidence type="ECO:0000256" key="2">
    <source>
        <dbReference type="ARBA" id="ARBA00022553"/>
    </source>
</evidence>
<keyword evidence="4" id="KW-0460">Magnesium</keyword>
<dbReference type="GO" id="GO:0005975">
    <property type="term" value="P:carbohydrate metabolic process"/>
    <property type="evidence" value="ECO:0007669"/>
    <property type="project" value="InterPro"/>
</dbReference>
<keyword evidence="3" id="KW-0479">Metal-binding</keyword>
<feature type="compositionally biased region" description="Pro residues" evidence="6">
    <location>
        <begin position="265"/>
        <end position="280"/>
    </location>
</feature>
<evidence type="ECO:0000259" key="7">
    <source>
        <dbReference type="Pfam" id="PF02880"/>
    </source>
</evidence>
<dbReference type="Pfam" id="PF02880">
    <property type="entry name" value="PGM_PMM_III"/>
    <property type="match status" value="1"/>
</dbReference>
<dbReference type="InterPro" id="IPR005846">
    <property type="entry name" value="A-D-PHexomutase_a/b/a-III"/>
</dbReference>
<dbReference type="AlphaFoldDB" id="A0A9Q3YLC1"/>
<comment type="cofactor">
    <cofactor evidence="1">
        <name>Mg(2+)</name>
        <dbReference type="ChEBI" id="CHEBI:18420"/>
    </cofactor>
</comment>
<accession>A0A9Q3YLC1</accession>
<dbReference type="GO" id="GO:0046872">
    <property type="term" value="F:metal ion binding"/>
    <property type="evidence" value="ECO:0007669"/>
    <property type="project" value="UniProtKB-KW"/>
</dbReference>
<gene>
    <name evidence="8" type="ORF">LL252_03545</name>
</gene>
<dbReference type="Gene3D" id="3.40.120.10">
    <property type="entry name" value="Alpha-D-Glucose-1,6-Bisphosphate, subunit A, domain 3"/>
    <property type="match status" value="2"/>
</dbReference>
<sequence length="633" mass="65478">MAHSKNPFSGPAPLLLVAALLIAAAAGGLDHYLQLRAHQQAAEAARAQVRDRAASLGGLIARDKRHLDEQADTLRVRDALAGNALAEGAPDDQGRRLLLVPAGAALDPGLSYVLQDLLRQLAEQGDTTLSSRGGARPALLLARAGPGGALILEQSLDGWLADSARQLPAGATLTLEQDGLTVLRHGVDAGESAPRSLAQSGPFRLTLAVPPTLPAWATLLLPAGGIASLTLLGAALVLIVRRRRASPPAAPAGKPTATSTTNKRPSPPPAAATGPRPPDAPARSSLPPGPELDPDLFRADHLGGPGLDAEALRHLGRAIGTEAGAAGQQALFLALAPHRGEPRLASRWDALFEALAAGVLASGRQVLDLGVAPRPVLYYATEVLESQSGLYLAGDADAPILEVRLEGVILTGDALSALGQRLREGRLDQGHGEREPRDPGPRYWRDLGDDIVLARPMKVVIDDPAPGAEALFQELGCTVSQAGGAGLATAVPEAGADLGLAWSADGTRLTVVAADGATVDPRRVLMLLARDVLSRNPGSDVLFDVECSGALSTPVRQLGGRPVVAPDAGLTALKARLRESGAPLAGDGDGHICFADRWFGFDDGFYAAARLLEILSLQSGDSTRAFAALELPF</sequence>
<dbReference type="Proteomes" id="UP001108027">
    <property type="component" value="Unassembled WGS sequence"/>
</dbReference>
<proteinExistence type="predicted"/>
<comment type="caution">
    <text evidence="8">The sequence shown here is derived from an EMBL/GenBank/DDBJ whole genome shotgun (WGS) entry which is preliminary data.</text>
</comment>
<evidence type="ECO:0000256" key="4">
    <source>
        <dbReference type="ARBA" id="ARBA00022842"/>
    </source>
</evidence>
<dbReference type="InterPro" id="IPR016055">
    <property type="entry name" value="A-D-PHexomutase_a/b/a-I/II/III"/>
</dbReference>
<protein>
    <recommendedName>
        <fullName evidence="7">Alpha-D-phosphohexomutase alpha/beta/alpha domain-containing protein</fullName>
    </recommendedName>
</protein>
<evidence type="ECO:0000256" key="5">
    <source>
        <dbReference type="ARBA" id="ARBA00023235"/>
    </source>
</evidence>
<keyword evidence="9" id="KW-1185">Reference proteome</keyword>
<keyword evidence="2" id="KW-0597">Phosphoprotein</keyword>